<name>Q47D65_DECAR</name>
<feature type="signal peptide" evidence="1">
    <location>
        <begin position="1"/>
        <end position="27"/>
    </location>
</feature>
<sequence length="109" mass="12702">MRLFMKYRAIRAAFVCLALSLSLPSFADHDHYDRHEHRGHHHRHDYDSYRGGYADPGCRVEGWYDRGGYYRERQVCRGARVGLPFPPAPPTVYLQPPSVIIQPPGVYFR</sequence>
<proteinExistence type="predicted"/>
<protein>
    <recommendedName>
        <fullName evidence="3">Transmembrane protein</fullName>
    </recommendedName>
</protein>
<dbReference type="AlphaFoldDB" id="Q47D65"/>
<feature type="chain" id="PRO_5004233366" description="Transmembrane protein" evidence="1">
    <location>
        <begin position="28"/>
        <end position="109"/>
    </location>
</feature>
<gene>
    <name evidence="2" type="ordered locus">Daro_2481</name>
</gene>
<dbReference type="KEGG" id="dar:Daro_2481"/>
<reference evidence="2" key="1">
    <citation type="submission" date="2005-08" db="EMBL/GenBank/DDBJ databases">
        <title>Complete sequence of Dechloromonas aromatica RCB.</title>
        <authorList>
            <person name="Salinero K.K."/>
            <person name="Copeland A."/>
            <person name="Lucas S."/>
            <person name="Lapidus A."/>
            <person name="Barry K."/>
            <person name="Detter J.C."/>
            <person name="Glavina T."/>
            <person name="Hammon N."/>
            <person name="Israni S."/>
            <person name="Pitluck S."/>
            <person name="Di Bartolo G."/>
            <person name="Trong S."/>
            <person name="Schmutz J."/>
            <person name="Larimer F."/>
            <person name="Land M."/>
            <person name="Ivanova N."/>
            <person name="Richardson P."/>
        </authorList>
    </citation>
    <scope>NUCLEOTIDE SEQUENCE</scope>
    <source>
        <strain evidence="2">RCB</strain>
    </source>
</reference>
<evidence type="ECO:0008006" key="3">
    <source>
        <dbReference type="Google" id="ProtNLM"/>
    </source>
</evidence>
<dbReference type="EMBL" id="CP000089">
    <property type="protein sequence ID" value="AAZ47216.1"/>
    <property type="molecule type" value="Genomic_DNA"/>
</dbReference>
<accession>Q47D65</accession>
<evidence type="ECO:0000313" key="2">
    <source>
        <dbReference type="EMBL" id="AAZ47216.1"/>
    </source>
</evidence>
<organism evidence="2">
    <name type="scientific">Dechloromonas aromatica (strain RCB)</name>
    <dbReference type="NCBI Taxonomy" id="159087"/>
    <lineage>
        <taxon>Bacteria</taxon>
        <taxon>Pseudomonadati</taxon>
        <taxon>Pseudomonadota</taxon>
        <taxon>Betaproteobacteria</taxon>
        <taxon>Rhodocyclales</taxon>
        <taxon>Azonexaceae</taxon>
        <taxon>Dechloromonas</taxon>
    </lineage>
</organism>
<evidence type="ECO:0000256" key="1">
    <source>
        <dbReference type="SAM" id="SignalP"/>
    </source>
</evidence>
<dbReference type="HOGENOM" id="CLU_2179497_0_0_4"/>
<dbReference type="STRING" id="159087.Daro_2481"/>
<keyword evidence="1" id="KW-0732">Signal</keyword>